<dbReference type="GO" id="GO:0003700">
    <property type="term" value="F:DNA-binding transcription factor activity"/>
    <property type="evidence" value="ECO:0007669"/>
    <property type="project" value="InterPro"/>
</dbReference>
<dbReference type="PANTHER" id="PTHR44846:SF17">
    <property type="entry name" value="GNTR-FAMILY TRANSCRIPTIONAL REGULATOR"/>
    <property type="match status" value="1"/>
</dbReference>
<dbReference type="AlphaFoldDB" id="A0A918KI19"/>
<comment type="caution">
    <text evidence="5">The sequence shown here is derived from an EMBL/GenBank/DDBJ whole genome shotgun (WGS) entry which is preliminary data.</text>
</comment>
<keyword evidence="1" id="KW-0805">Transcription regulation</keyword>
<dbReference type="Pfam" id="PF00392">
    <property type="entry name" value="GntR"/>
    <property type="match status" value="1"/>
</dbReference>
<dbReference type="CDD" id="cd07377">
    <property type="entry name" value="WHTH_GntR"/>
    <property type="match status" value="1"/>
</dbReference>
<dbReference type="Proteomes" id="UP000619244">
    <property type="component" value="Unassembled WGS sequence"/>
</dbReference>
<dbReference type="GO" id="GO:0045892">
    <property type="term" value="P:negative regulation of DNA-templated transcription"/>
    <property type="evidence" value="ECO:0007669"/>
    <property type="project" value="TreeGrafter"/>
</dbReference>
<dbReference type="InterPro" id="IPR000524">
    <property type="entry name" value="Tscrpt_reg_HTH_GntR"/>
</dbReference>
<organism evidence="5 6">
    <name type="scientific">Streptomyces minutiscleroticus</name>
    <dbReference type="NCBI Taxonomy" id="68238"/>
    <lineage>
        <taxon>Bacteria</taxon>
        <taxon>Bacillati</taxon>
        <taxon>Actinomycetota</taxon>
        <taxon>Actinomycetes</taxon>
        <taxon>Kitasatosporales</taxon>
        <taxon>Streptomycetaceae</taxon>
        <taxon>Streptomyces</taxon>
    </lineage>
</organism>
<dbReference type="SMART" id="SM00345">
    <property type="entry name" value="HTH_GNTR"/>
    <property type="match status" value="1"/>
</dbReference>
<proteinExistence type="predicted"/>
<evidence type="ECO:0000313" key="5">
    <source>
        <dbReference type="EMBL" id="GGX64346.1"/>
    </source>
</evidence>
<dbReference type="SUPFAM" id="SSF46785">
    <property type="entry name" value="Winged helix' DNA-binding domain"/>
    <property type="match status" value="1"/>
</dbReference>
<evidence type="ECO:0000259" key="4">
    <source>
        <dbReference type="PROSITE" id="PS50949"/>
    </source>
</evidence>
<dbReference type="EMBL" id="BMVU01000005">
    <property type="protein sequence ID" value="GGX64346.1"/>
    <property type="molecule type" value="Genomic_DNA"/>
</dbReference>
<evidence type="ECO:0000256" key="1">
    <source>
        <dbReference type="ARBA" id="ARBA00023015"/>
    </source>
</evidence>
<feature type="domain" description="HTH gntR-type" evidence="4">
    <location>
        <begin position="1"/>
        <end position="63"/>
    </location>
</feature>
<dbReference type="PROSITE" id="PS50949">
    <property type="entry name" value="HTH_GNTR"/>
    <property type="match status" value="1"/>
</dbReference>
<reference evidence="5" key="2">
    <citation type="submission" date="2020-09" db="EMBL/GenBank/DDBJ databases">
        <authorList>
            <person name="Sun Q."/>
            <person name="Ohkuma M."/>
        </authorList>
    </citation>
    <scope>NUCLEOTIDE SEQUENCE</scope>
    <source>
        <strain evidence="5">JCM 4790</strain>
    </source>
</reference>
<dbReference type="PANTHER" id="PTHR44846">
    <property type="entry name" value="MANNOSYL-D-GLYCERATE TRANSPORT/METABOLISM SYSTEM REPRESSOR MNGR-RELATED"/>
    <property type="match status" value="1"/>
</dbReference>
<dbReference type="GO" id="GO:0003677">
    <property type="term" value="F:DNA binding"/>
    <property type="evidence" value="ECO:0007669"/>
    <property type="project" value="UniProtKB-KW"/>
</dbReference>
<keyword evidence="3" id="KW-0804">Transcription</keyword>
<keyword evidence="2" id="KW-0238">DNA-binding</keyword>
<dbReference type="Gene3D" id="1.10.10.10">
    <property type="entry name" value="Winged helix-like DNA-binding domain superfamily/Winged helix DNA-binding domain"/>
    <property type="match status" value="1"/>
</dbReference>
<dbReference type="InterPro" id="IPR036388">
    <property type="entry name" value="WH-like_DNA-bd_sf"/>
</dbReference>
<sequence>MAEELKRRIATGTYAPGTRMPGVAVLAAELDVAPATVQKAYAGLRTEGLLRTVLRQGSFVADESAPAKE</sequence>
<gene>
    <name evidence="5" type="ORF">GCM10010358_18260</name>
</gene>
<protein>
    <recommendedName>
        <fullName evidence="4">HTH gntR-type domain-containing protein</fullName>
    </recommendedName>
</protein>
<evidence type="ECO:0000256" key="2">
    <source>
        <dbReference type="ARBA" id="ARBA00023125"/>
    </source>
</evidence>
<dbReference type="InterPro" id="IPR036390">
    <property type="entry name" value="WH_DNA-bd_sf"/>
</dbReference>
<name>A0A918KI19_9ACTN</name>
<accession>A0A918KI19</accession>
<evidence type="ECO:0000256" key="3">
    <source>
        <dbReference type="ARBA" id="ARBA00023163"/>
    </source>
</evidence>
<evidence type="ECO:0000313" key="6">
    <source>
        <dbReference type="Proteomes" id="UP000619244"/>
    </source>
</evidence>
<reference evidence="5" key="1">
    <citation type="journal article" date="2014" name="Int. J. Syst. Evol. Microbiol.">
        <title>Complete genome sequence of Corynebacterium casei LMG S-19264T (=DSM 44701T), isolated from a smear-ripened cheese.</title>
        <authorList>
            <consortium name="US DOE Joint Genome Institute (JGI-PGF)"/>
            <person name="Walter F."/>
            <person name="Albersmeier A."/>
            <person name="Kalinowski J."/>
            <person name="Ruckert C."/>
        </authorList>
    </citation>
    <scope>NUCLEOTIDE SEQUENCE</scope>
    <source>
        <strain evidence="5">JCM 4790</strain>
    </source>
</reference>
<dbReference type="InterPro" id="IPR050679">
    <property type="entry name" value="Bact_HTH_transcr_reg"/>
</dbReference>
<keyword evidence="6" id="KW-1185">Reference proteome</keyword>